<name>A0ABT0YAG5_9ACTN</name>
<dbReference type="RefSeq" id="WP_251802741.1">
    <property type="nucleotide sequence ID" value="NZ_JAMQOL010000053.1"/>
</dbReference>
<gene>
    <name evidence="2" type="ORF">LXN57_36295</name>
</gene>
<dbReference type="SUPFAM" id="SSF54593">
    <property type="entry name" value="Glyoxalase/Bleomycin resistance protein/Dihydroxybiphenyl dioxygenase"/>
    <property type="match status" value="1"/>
</dbReference>
<dbReference type="EMBL" id="JAMQOL010000053">
    <property type="protein sequence ID" value="MCM4083035.1"/>
    <property type="molecule type" value="Genomic_DNA"/>
</dbReference>
<dbReference type="InterPro" id="IPR041581">
    <property type="entry name" value="Glyoxalase_6"/>
</dbReference>
<proteinExistence type="predicted"/>
<comment type="caution">
    <text evidence="2">The sequence shown here is derived from an EMBL/GenBank/DDBJ whole genome shotgun (WGS) entry which is preliminary data.</text>
</comment>
<dbReference type="PANTHER" id="PTHR35908:SF1">
    <property type="entry name" value="CONSERVED PROTEIN"/>
    <property type="match status" value="1"/>
</dbReference>
<feature type="domain" description="Glyoxalase-like" evidence="1">
    <location>
        <begin position="7"/>
        <end position="112"/>
    </location>
</feature>
<reference evidence="2 3" key="1">
    <citation type="submission" date="2022-06" db="EMBL/GenBank/DDBJ databases">
        <title>Actinoplanes abujensis sp. nov., isolated from Nigerian arid soil.</title>
        <authorList>
            <person name="Ding P."/>
        </authorList>
    </citation>
    <scope>NUCLEOTIDE SEQUENCE [LARGE SCALE GENOMIC DNA]</scope>
    <source>
        <strain evidence="3">TRM88002</strain>
    </source>
</reference>
<organism evidence="2 3">
    <name type="scientific">Paractinoplanes hotanensis</name>
    <dbReference type="NCBI Taxonomy" id="2906497"/>
    <lineage>
        <taxon>Bacteria</taxon>
        <taxon>Bacillati</taxon>
        <taxon>Actinomycetota</taxon>
        <taxon>Actinomycetes</taxon>
        <taxon>Micromonosporales</taxon>
        <taxon>Micromonosporaceae</taxon>
        <taxon>Paractinoplanes</taxon>
    </lineage>
</organism>
<dbReference type="Pfam" id="PF18029">
    <property type="entry name" value="Glyoxalase_6"/>
    <property type="match status" value="1"/>
</dbReference>
<sequence>MASRIGDVVIDCADPELMAAFWSAALGYRIFARDETGVAIRGAATSPDILFIRVPEPKPVKNRLHFDICPTDRPQLAELDRLLGLGARRSAITASGSWIVLEDPEGNEFCLMSKQIPAEPQPFHEAAEG</sequence>
<dbReference type="CDD" id="cd06587">
    <property type="entry name" value="VOC"/>
    <property type="match status" value="1"/>
</dbReference>
<accession>A0ABT0YAG5</accession>
<dbReference type="Proteomes" id="UP001523216">
    <property type="component" value="Unassembled WGS sequence"/>
</dbReference>
<protein>
    <submittedName>
        <fullName evidence="2">VOC family protein</fullName>
    </submittedName>
</protein>
<evidence type="ECO:0000259" key="1">
    <source>
        <dbReference type="Pfam" id="PF18029"/>
    </source>
</evidence>
<dbReference type="InterPro" id="IPR029068">
    <property type="entry name" value="Glyas_Bleomycin-R_OHBP_Dase"/>
</dbReference>
<dbReference type="Gene3D" id="3.10.180.10">
    <property type="entry name" value="2,3-Dihydroxybiphenyl 1,2-Dioxygenase, domain 1"/>
    <property type="match status" value="1"/>
</dbReference>
<evidence type="ECO:0000313" key="3">
    <source>
        <dbReference type="Proteomes" id="UP001523216"/>
    </source>
</evidence>
<evidence type="ECO:0000313" key="2">
    <source>
        <dbReference type="EMBL" id="MCM4083035.1"/>
    </source>
</evidence>
<dbReference type="PANTHER" id="PTHR35908">
    <property type="entry name" value="HYPOTHETICAL FUSION PROTEIN"/>
    <property type="match status" value="1"/>
</dbReference>
<keyword evidence="3" id="KW-1185">Reference proteome</keyword>